<dbReference type="Proteomes" id="UP000178023">
    <property type="component" value="Unassembled WGS sequence"/>
</dbReference>
<dbReference type="InterPro" id="IPR006225">
    <property type="entry name" value="PsdUridine_synth_RluC/D"/>
</dbReference>
<dbReference type="AlphaFoldDB" id="A0A1F8F4G8"/>
<protein>
    <recommendedName>
        <fullName evidence="3">Pseudouridine synthase</fullName>
        <ecNumber evidence="3">5.4.99.-</ecNumber>
    </recommendedName>
</protein>
<dbReference type="PANTHER" id="PTHR21600:SF87">
    <property type="entry name" value="RNA PSEUDOURIDYLATE SYNTHASE DOMAIN-CONTAINING PROTEIN 1"/>
    <property type="match status" value="1"/>
</dbReference>
<reference evidence="5 6" key="1">
    <citation type="journal article" date="2016" name="Nat. Commun.">
        <title>Thousands of microbial genomes shed light on interconnected biogeochemical processes in an aquifer system.</title>
        <authorList>
            <person name="Anantharaman K."/>
            <person name="Brown C.T."/>
            <person name="Hug L.A."/>
            <person name="Sharon I."/>
            <person name="Castelle C.J."/>
            <person name="Probst A.J."/>
            <person name="Thomas B.C."/>
            <person name="Singh A."/>
            <person name="Wilkins M.J."/>
            <person name="Karaoz U."/>
            <person name="Brodie E.L."/>
            <person name="Williams K.H."/>
            <person name="Hubbard S.S."/>
            <person name="Banfield J.F."/>
        </authorList>
    </citation>
    <scope>NUCLEOTIDE SEQUENCE [LARGE SCALE GENOMIC DNA]</scope>
</reference>
<keyword evidence="3" id="KW-0413">Isomerase</keyword>
<dbReference type="GO" id="GO:0000455">
    <property type="term" value="P:enzyme-directed rRNA pseudouridine synthesis"/>
    <property type="evidence" value="ECO:0007669"/>
    <property type="project" value="TreeGrafter"/>
</dbReference>
<dbReference type="EC" id="5.4.99.-" evidence="3"/>
<dbReference type="InterPro" id="IPR020103">
    <property type="entry name" value="PsdUridine_synth_cat_dom_sf"/>
</dbReference>
<dbReference type="Gene3D" id="3.30.2350.10">
    <property type="entry name" value="Pseudouridine synthase"/>
    <property type="match status" value="1"/>
</dbReference>
<evidence type="ECO:0000313" key="5">
    <source>
        <dbReference type="EMBL" id="OGN08022.1"/>
    </source>
</evidence>
<dbReference type="GO" id="GO:0003723">
    <property type="term" value="F:RNA binding"/>
    <property type="evidence" value="ECO:0007669"/>
    <property type="project" value="InterPro"/>
</dbReference>
<dbReference type="EMBL" id="MGJL01000012">
    <property type="protein sequence ID" value="OGN08022.1"/>
    <property type="molecule type" value="Genomic_DNA"/>
</dbReference>
<comment type="similarity">
    <text evidence="1 3">Belongs to the pseudouridine synthase RluA family.</text>
</comment>
<name>A0A1F8F4G8_9BACT</name>
<dbReference type="PANTHER" id="PTHR21600">
    <property type="entry name" value="MITOCHONDRIAL RNA PSEUDOURIDINE SYNTHASE"/>
    <property type="match status" value="1"/>
</dbReference>
<feature type="domain" description="Pseudouridine synthase RsuA/RluA-like" evidence="4">
    <location>
        <begin position="18"/>
        <end position="175"/>
    </location>
</feature>
<organism evidence="5 6">
    <name type="scientific">Candidatus Yanofskybacteria bacterium RIFCSPHIGHO2_01_FULL_45_42</name>
    <dbReference type="NCBI Taxonomy" id="1802671"/>
    <lineage>
        <taxon>Bacteria</taxon>
        <taxon>Candidatus Yanofskyibacteriota</taxon>
    </lineage>
</organism>
<evidence type="ECO:0000256" key="2">
    <source>
        <dbReference type="PIRSR" id="PIRSR606225-1"/>
    </source>
</evidence>
<accession>A0A1F8F4G8</accession>
<dbReference type="NCBIfam" id="TIGR00005">
    <property type="entry name" value="rluA_subfam"/>
    <property type="match status" value="1"/>
</dbReference>
<dbReference type="GO" id="GO:0009982">
    <property type="term" value="F:pseudouridine synthase activity"/>
    <property type="evidence" value="ECO:0007669"/>
    <property type="project" value="InterPro"/>
</dbReference>
<dbReference type="CDD" id="cd02869">
    <property type="entry name" value="PseudoU_synth_RluA_like"/>
    <property type="match status" value="1"/>
</dbReference>
<dbReference type="PROSITE" id="PS01129">
    <property type="entry name" value="PSI_RLU"/>
    <property type="match status" value="1"/>
</dbReference>
<evidence type="ECO:0000256" key="1">
    <source>
        <dbReference type="ARBA" id="ARBA00010876"/>
    </source>
</evidence>
<feature type="active site" evidence="2">
    <location>
        <position position="69"/>
    </location>
</feature>
<dbReference type="InterPro" id="IPR050188">
    <property type="entry name" value="RluA_PseudoU_synthase"/>
</dbReference>
<evidence type="ECO:0000256" key="3">
    <source>
        <dbReference type="RuleBase" id="RU362028"/>
    </source>
</evidence>
<evidence type="ECO:0000259" key="4">
    <source>
        <dbReference type="Pfam" id="PF00849"/>
    </source>
</evidence>
<dbReference type="InterPro" id="IPR006145">
    <property type="entry name" value="PsdUridine_synth_RsuA/RluA"/>
</dbReference>
<dbReference type="Pfam" id="PF00849">
    <property type="entry name" value="PseudoU_synth_2"/>
    <property type="match status" value="1"/>
</dbReference>
<sequence>MEIWKVSTRPEIVYEDKDFLIIHKPWGLIVHPRNKNDKSYSVAQWFVENYPHSKNVGDLERPGIVHRLDRETSGLMILAKTPKSFDYFKKLFQDRKIKKTYVALVSGKVADKDGVITAPLGRIGVKRTIRIVGKKLLDSKEATTEYRVLKRLKNFTLLEVRPLTGRTHQIRVHLKSIGHPVMCDRVYGGKNMVCPPGLDRLFLHAQKLEFTAPSGRSMVVETDLPEKLQNFLNSVE</sequence>
<evidence type="ECO:0000313" key="6">
    <source>
        <dbReference type="Proteomes" id="UP000178023"/>
    </source>
</evidence>
<dbReference type="GO" id="GO:0140098">
    <property type="term" value="F:catalytic activity, acting on RNA"/>
    <property type="evidence" value="ECO:0007669"/>
    <property type="project" value="UniProtKB-ARBA"/>
</dbReference>
<comment type="caution">
    <text evidence="5">The sequence shown here is derived from an EMBL/GenBank/DDBJ whole genome shotgun (WGS) entry which is preliminary data.</text>
</comment>
<comment type="function">
    <text evidence="3">Responsible for synthesis of pseudouridine from uracil.</text>
</comment>
<dbReference type="InterPro" id="IPR006224">
    <property type="entry name" value="PsdUridine_synth_RluA-like_CS"/>
</dbReference>
<dbReference type="SUPFAM" id="SSF55120">
    <property type="entry name" value="Pseudouridine synthase"/>
    <property type="match status" value="1"/>
</dbReference>
<gene>
    <name evidence="5" type="ORF">A2750_00935</name>
</gene>
<comment type="catalytic activity">
    <reaction evidence="3">
        <text>a uridine in RNA = a pseudouridine in RNA</text>
        <dbReference type="Rhea" id="RHEA:48348"/>
        <dbReference type="Rhea" id="RHEA-COMP:12068"/>
        <dbReference type="Rhea" id="RHEA-COMP:12069"/>
        <dbReference type="ChEBI" id="CHEBI:65314"/>
        <dbReference type="ChEBI" id="CHEBI:65315"/>
    </reaction>
</comment>
<proteinExistence type="inferred from homology"/>